<dbReference type="InterPro" id="IPR050953">
    <property type="entry name" value="N4_N6_ade-DNA_methylase"/>
</dbReference>
<dbReference type="REBASE" id="748568">
    <property type="entry name" value="Mpr95458ORF5685P"/>
</dbReference>
<accession>A0AAJ6HYT7</accession>
<protein>
    <submittedName>
        <fullName evidence="5">N-6 DNA methylase</fullName>
    </submittedName>
</protein>
<reference evidence="5 6" key="1">
    <citation type="submission" date="2023-07" db="EMBL/GenBank/DDBJ databases">
        <title>Micromonospora profundi TRM 95458 converts glycerol to a new osmotic compound.</title>
        <authorList>
            <person name="Lu D."/>
        </authorList>
    </citation>
    <scope>NUCLEOTIDE SEQUENCE [LARGE SCALE GENOMIC DNA]</scope>
    <source>
        <strain evidence="5 6">TRM95458</strain>
    </source>
</reference>
<dbReference type="GO" id="GO:0009307">
    <property type="term" value="P:DNA restriction-modification system"/>
    <property type="evidence" value="ECO:0007669"/>
    <property type="project" value="UniProtKB-KW"/>
</dbReference>
<dbReference type="GO" id="GO:0032259">
    <property type="term" value="P:methylation"/>
    <property type="evidence" value="ECO:0007669"/>
    <property type="project" value="UniProtKB-KW"/>
</dbReference>
<keyword evidence="2" id="KW-0808">Transferase</keyword>
<organism evidence="5 6">
    <name type="scientific">Micromonospora profundi</name>
    <dbReference type="NCBI Taxonomy" id="1420889"/>
    <lineage>
        <taxon>Bacteria</taxon>
        <taxon>Bacillati</taxon>
        <taxon>Actinomycetota</taxon>
        <taxon>Actinomycetes</taxon>
        <taxon>Micromonosporales</taxon>
        <taxon>Micromonosporaceae</taxon>
        <taxon>Micromonospora</taxon>
    </lineage>
</organism>
<gene>
    <name evidence="5" type="ORF">Q3V37_05685</name>
</gene>
<sequence length="1022" mass="113797">MPSAAAVDAVKRLASRAAGRTEADLQADVYLLLTTGDLALDSAQVARLEVQTGDGTRRRLDVEIGHAVIEVKRDLRTSGIRNDAEKQLAGYVATRSQLLGTRYVGILTDGAEWHLYHLAKGQFEHVAQLELSTSDPDVERLLVWLEAILATQELVKPTPMEIRRRLGAESPAHQLDHATLQDLYRRARHIPEVELKRELWAKLLRTAFGKGFKDYEELFVNHTLLVLISEIIAHAVVGFDISRTGSLTPVSLAQGSAFTSAKVHGAVEADFFDWVLHADGGPDFVSDLAHRIARFDWKHVEHDVLKTLYESVISQDERRSLGEYYTPDWLAEKMVEESIPTPLEQKVLDPSCGSGTFLFHAIRRYLTEAESIGRSPGAQVAGVVEHVYGMDVHPVSVTLARVTYLLAIGNERLSAPDRGPISVPVYLGDSLQWEQRRDLFGGTEDISIATSGDDLVETGQGTLIGDDLNFPRRVLQDAGDFDRLVDAMANRAVVESSKSSTDLIRPVLRQFGIHEDDIPMLTATFATMRRLHQDKRNHIWGYYVRNLIRPLWLSQREHRVDVLIGNPPWLRYSSMTSGMQSRYKALARERGLLTGALGASSRDLATLFVARSVELYLNDTGSFSFVMPHGTLSRKPADGFRSGRWGANLSVRFGPSWDLQKTPTGFPMVSCVVHGSVTSGKPVHMPTEVQVWSSRIRTPNITWSTIRDKMSISTGTIHQLSSQIRPAESPYKSRFRNGAILYPRVLLFVDEEPTSPLGSSTGRRMVRSRRSVKAQWFAVEPLRGPVEQAFIREVLLGESILPFRTLSPLKAVLPVTDSAVLDADQIEGNPDLSEWWSTVEETWERHKAKNDVSPFLRRIDYHGQLSSQLPSARHRVVYSKSGNRLAAARIDQPSAIVENALYWAAVSGIREARYLTAILNSEMVLERVKPLQALGLFGGRHFDKNVFSVNIMPFDENNLKHQELVDLAGEAEDAAGALDISMARDFKVARGLVRRELTDSGLNAKIEAVVAEVVPPVTLEEA</sequence>
<dbReference type="SUPFAM" id="SSF53335">
    <property type="entry name" value="S-adenosyl-L-methionine-dependent methyltransferases"/>
    <property type="match status" value="1"/>
</dbReference>
<evidence type="ECO:0000256" key="1">
    <source>
        <dbReference type="ARBA" id="ARBA00022603"/>
    </source>
</evidence>
<dbReference type="PANTHER" id="PTHR33841">
    <property type="entry name" value="DNA METHYLTRANSFERASE YEEA-RELATED"/>
    <property type="match status" value="1"/>
</dbReference>
<name>A0AAJ6HYT7_9ACTN</name>
<dbReference type="KEGG" id="mprn:Q3V37_05685"/>
<keyword evidence="1 5" id="KW-0489">Methyltransferase</keyword>
<dbReference type="GO" id="GO:0008170">
    <property type="term" value="F:N-methyltransferase activity"/>
    <property type="evidence" value="ECO:0007669"/>
    <property type="project" value="InterPro"/>
</dbReference>
<keyword evidence="6" id="KW-1185">Reference proteome</keyword>
<proteinExistence type="predicted"/>
<dbReference type="GO" id="GO:0009007">
    <property type="term" value="F:site-specific DNA-methyltransferase (adenine-specific) activity"/>
    <property type="evidence" value="ECO:0007669"/>
    <property type="project" value="UniProtKB-EC"/>
</dbReference>
<feature type="domain" description="DNA methylase adenine-specific" evidence="4">
    <location>
        <begin position="302"/>
        <end position="406"/>
    </location>
</feature>
<dbReference type="GO" id="GO:0003677">
    <property type="term" value="F:DNA binding"/>
    <property type="evidence" value="ECO:0007669"/>
    <property type="project" value="InterPro"/>
</dbReference>
<dbReference type="AlphaFoldDB" id="A0AAJ6HYT7"/>
<keyword evidence="3" id="KW-0680">Restriction system</keyword>
<dbReference type="PANTHER" id="PTHR33841:SF4">
    <property type="entry name" value="RESTRICTION MODIFICATION SYSTEM DNA SPECIFICITY DOMAIN"/>
    <property type="match status" value="1"/>
</dbReference>
<dbReference type="RefSeq" id="WP_306273032.1">
    <property type="nucleotide sequence ID" value="NZ_CP130472.1"/>
</dbReference>
<evidence type="ECO:0000256" key="2">
    <source>
        <dbReference type="ARBA" id="ARBA00022679"/>
    </source>
</evidence>
<dbReference type="Pfam" id="PF02384">
    <property type="entry name" value="N6_Mtase"/>
    <property type="match status" value="1"/>
</dbReference>
<dbReference type="InterPro" id="IPR003356">
    <property type="entry name" value="DNA_methylase_A-5"/>
</dbReference>
<evidence type="ECO:0000256" key="3">
    <source>
        <dbReference type="ARBA" id="ARBA00022747"/>
    </source>
</evidence>
<dbReference type="PRINTS" id="PR00507">
    <property type="entry name" value="N12N6MTFRASE"/>
</dbReference>
<dbReference type="InterPro" id="IPR002052">
    <property type="entry name" value="DNA_methylase_N6_adenine_CS"/>
</dbReference>
<dbReference type="Gene3D" id="3.40.50.150">
    <property type="entry name" value="Vaccinia Virus protein VP39"/>
    <property type="match status" value="1"/>
</dbReference>
<evidence type="ECO:0000313" key="5">
    <source>
        <dbReference type="EMBL" id="WLS46759.1"/>
    </source>
</evidence>
<dbReference type="PROSITE" id="PS00092">
    <property type="entry name" value="N6_MTASE"/>
    <property type="match status" value="1"/>
</dbReference>
<dbReference type="InterPro" id="IPR029063">
    <property type="entry name" value="SAM-dependent_MTases_sf"/>
</dbReference>
<dbReference type="EMBL" id="CP130472">
    <property type="protein sequence ID" value="WLS46759.1"/>
    <property type="molecule type" value="Genomic_DNA"/>
</dbReference>
<evidence type="ECO:0000313" key="6">
    <source>
        <dbReference type="Proteomes" id="UP001235874"/>
    </source>
</evidence>
<dbReference type="Proteomes" id="UP001235874">
    <property type="component" value="Chromosome"/>
</dbReference>
<evidence type="ECO:0000259" key="4">
    <source>
        <dbReference type="Pfam" id="PF02384"/>
    </source>
</evidence>